<organism evidence="1 2">
    <name type="scientific">Candidatus Magasanikbacteria bacterium RIFOXYA2_FULL_44_8</name>
    <dbReference type="NCBI Taxonomy" id="1798696"/>
    <lineage>
        <taxon>Bacteria</taxon>
        <taxon>Candidatus Magasanikiibacteriota</taxon>
    </lineage>
</organism>
<protein>
    <recommendedName>
        <fullName evidence="3">Restriction endonuclease</fullName>
    </recommendedName>
</protein>
<gene>
    <name evidence="1" type="ORF">A2261_04175</name>
</gene>
<comment type="caution">
    <text evidence="1">The sequence shown here is derived from an EMBL/GenBank/DDBJ whole genome shotgun (WGS) entry which is preliminary data.</text>
</comment>
<proteinExistence type="predicted"/>
<dbReference type="Proteomes" id="UP000177803">
    <property type="component" value="Unassembled WGS sequence"/>
</dbReference>
<sequence>MITKKIEDRLMKLLSKLPRAWDGRRSILEMKAAQYPHWKQMEWLGFYFQYLCETRLSPTVTVPGPKYGRVEFDGLSGIPWDFKAHPIKDASGKISNSVIVNDKRAILKAIKQYGAAGLILAVGEAKFNDEDRSFQVWHKELKGGLSDYEKKRILRKAPSRLRKVSFRMTEVALIIMDDKAIKKLGSFQKGFRNSDGSPRNAKVLLDLTKVKPVRVVKFGGN</sequence>
<evidence type="ECO:0008006" key="3">
    <source>
        <dbReference type="Google" id="ProtNLM"/>
    </source>
</evidence>
<dbReference type="EMBL" id="MFQR01000067">
    <property type="protein sequence ID" value="OGH83743.1"/>
    <property type="molecule type" value="Genomic_DNA"/>
</dbReference>
<dbReference type="AlphaFoldDB" id="A0A1F6NIU3"/>
<evidence type="ECO:0000313" key="1">
    <source>
        <dbReference type="EMBL" id="OGH83743.1"/>
    </source>
</evidence>
<evidence type="ECO:0000313" key="2">
    <source>
        <dbReference type="Proteomes" id="UP000177803"/>
    </source>
</evidence>
<name>A0A1F6NIU3_9BACT</name>
<accession>A0A1F6NIU3</accession>
<reference evidence="1 2" key="1">
    <citation type="journal article" date="2016" name="Nat. Commun.">
        <title>Thousands of microbial genomes shed light on interconnected biogeochemical processes in an aquifer system.</title>
        <authorList>
            <person name="Anantharaman K."/>
            <person name="Brown C.T."/>
            <person name="Hug L.A."/>
            <person name="Sharon I."/>
            <person name="Castelle C.J."/>
            <person name="Probst A.J."/>
            <person name="Thomas B.C."/>
            <person name="Singh A."/>
            <person name="Wilkins M.J."/>
            <person name="Karaoz U."/>
            <person name="Brodie E.L."/>
            <person name="Williams K.H."/>
            <person name="Hubbard S.S."/>
            <person name="Banfield J.F."/>
        </authorList>
    </citation>
    <scope>NUCLEOTIDE SEQUENCE [LARGE SCALE GENOMIC DNA]</scope>
</reference>